<dbReference type="EMBL" id="GL883176">
    <property type="protein sequence ID" value="EGF98462.1"/>
    <property type="molecule type" value="Genomic_DNA"/>
</dbReference>
<dbReference type="RefSeq" id="XP_007418329.1">
    <property type="nucleotide sequence ID" value="XM_007418267.1"/>
</dbReference>
<dbReference type="Proteomes" id="UP000001072">
    <property type="component" value="Unassembled WGS sequence"/>
</dbReference>
<name>F4SA64_MELLP</name>
<feature type="compositionally biased region" description="Basic and acidic residues" evidence="1">
    <location>
        <begin position="58"/>
        <end position="76"/>
    </location>
</feature>
<protein>
    <submittedName>
        <fullName evidence="2">Uncharacterized protein</fullName>
    </submittedName>
</protein>
<evidence type="ECO:0000313" key="2">
    <source>
        <dbReference type="EMBL" id="EGF98462.1"/>
    </source>
</evidence>
<feature type="compositionally biased region" description="Polar residues" evidence="1">
    <location>
        <begin position="17"/>
        <end position="31"/>
    </location>
</feature>
<proteinExistence type="predicted"/>
<reference evidence="3" key="1">
    <citation type="journal article" date="2011" name="Proc. Natl. Acad. Sci. U.S.A.">
        <title>Obligate biotrophy features unraveled by the genomic analysis of rust fungi.</title>
        <authorList>
            <person name="Duplessis S."/>
            <person name="Cuomo C.A."/>
            <person name="Lin Y.-C."/>
            <person name="Aerts A."/>
            <person name="Tisserant E."/>
            <person name="Veneault-Fourrey C."/>
            <person name="Joly D.L."/>
            <person name="Hacquard S."/>
            <person name="Amselem J."/>
            <person name="Cantarel B.L."/>
            <person name="Chiu R."/>
            <person name="Coutinho P.M."/>
            <person name="Feau N."/>
            <person name="Field M."/>
            <person name="Frey P."/>
            <person name="Gelhaye E."/>
            <person name="Goldberg J."/>
            <person name="Grabherr M.G."/>
            <person name="Kodira C.D."/>
            <person name="Kohler A."/>
            <person name="Kuees U."/>
            <person name="Lindquist E.A."/>
            <person name="Lucas S.M."/>
            <person name="Mago R."/>
            <person name="Mauceli E."/>
            <person name="Morin E."/>
            <person name="Murat C."/>
            <person name="Pangilinan J.L."/>
            <person name="Park R."/>
            <person name="Pearson M."/>
            <person name="Quesneville H."/>
            <person name="Rouhier N."/>
            <person name="Sakthikumar S."/>
            <person name="Salamov A.A."/>
            <person name="Schmutz J."/>
            <person name="Selles B."/>
            <person name="Shapiro H."/>
            <person name="Tanguay P."/>
            <person name="Tuskan G.A."/>
            <person name="Henrissat B."/>
            <person name="Van de Peer Y."/>
            <person name="Rouze P."/>
            <person name="Ellis J.G."/>
            <person name="Dodds P.N."/>
            <person name="Schein J.E."/>
            <person name="Zhong S."/>
            <person name="Hamelin R.C."/>
            <person name="Grigoriev I.V."/>
            <person name="Szabo L.J."/>
            <person name="Martin F."/>
        </authorList>
    </citation>
    <scope>NUCLEOTIDE SEQUENCE [LARGE SCALE GENOMIC DNA]</scope>
    <source>
        <strain evidence="3">98AG31 / pathotype 3-4-7</strain>
    </source>
</reference>
<dbReference type="KEGG" id="mlr:MELLADRAFT_113522"/>
<dbReference type="GeneID" id="18925013"/>
<dbReference type="InParanoid" id="F4SA64"/>
<dbReference type="AlphaFoldDB" id="F4SA64"/>
<feature type="compositionally biased region" description="Basic residues" evidence="1">
    <location>
        <begin position="1"/>
        <end position="13"/>
    </location>
</feature>
<gene>
    <name evidence="2" type="ORF">MELLADRAFT_113522</name>
</gene>
<dbReference type="HOGENOM" id="CLU_026101_0_0_1"/>
<evidence type="ECO:0000313" key="3">
    <source>
        <dbReference type="Proteomes" id="UP000001072"/>
    </source>
</evidence>
<feature type="compositionally biased region" description="Basic and acidic residues" evidence="1">
    <location>
        <begin position="516"/>
        <end position="539"/>
    </location>
</feature>
<organism evidence="3">
    <name type="scientific">Melampsora larici-populina (strain 98AG31 / pathotype 3-4-7)</name>
    <name type="common">Poplar leaf rust fungus</name>
    <dbReference type="NCBI Taxonomy" id="747676"/>
    <lineage>
        <taxon>Eukaryota</taxon>
        <taxon>Fungi</taxon>
        <taxon>Dikarya</taxon>
        <taxon>Basidiomycota</taxon>
        <taxon>Pucciniomycotina</taxon>
        <taxon>Pucciniomycetes</taxon>
        <taxon>Pucciniales</taxon>
        <taxon>Melampsoraceae</taxon>
        <taxon>Melampsora</taxon>
    </lineage>
</organism>
<feature type="region of interest" description="Disordered" evidence="1">
    <location>
        <begin position="516"/>
        <end position="553"/>
    </location>
</feature>
<sequence length="583" mass="65569">MPASRRTTRRKKSASPETDSSAGYAPPTNTAGPRRKTNHNIDTFSQATDPPRTKKRRRTDDEHPLETTHTEDDKHPTTSSTSPNMSNYCQLGNEWGMPRAERNLAQLDLPKNNRISAIGLYEAQALQVSYELDKTMLCIVLKCSRKVLDDALLKGPLSREPNMYTNYQTYSNVATKTPIKILNISMKQVAYVDRTVPPKGVSQGFPERNTIVGNTWSNYDKDEHKVFTPRLFERLCIGTSKAYALTSTPLGIPASTKTTTAGLEPTPLGIPPSAKTTTAGLEPLTQEECEKYIPIFERLVNLTKVSHDLHDGRLWRHSGKSKNHTSEQLLNQEISKAVRQFHLLNSHFNLQYHLLVARWNPASTGSNALFQDEFTTCERWARSEQKTHLLERFTFESTKAPQHLRTTRKEPKPMSEAAARQANRRAELAKALNELMGPHLRGGYQGKGDAHPKVADLKKVFETKEFRGGVKLTFNRTPESSITDMMLWKGPSALSNDEVDIWIQDIKMKYYTINRAEPESSRDSEKKLGEAQDKSDNDRPIGTIPNLDEAAHNLDDCSTPIIGTIPKLDEAAQNLDDRSPPIL</sequence>
<accession>F4SA64</accession>
<dbReference type="VEuPathDB" id="FungiDB:MELLADRAFT_113522"/>
<feature type="region of interest" description="Disordered" evidence="1">
    <location>
        <begin position="1"/>
        <end position="91"/>
    </location>
</feature>
<keyword evidence="3" id="KW-1185">Reference proteome</keyword>
<evidence type="ECO:0000256" key="1">
    <source>
        <dbReference type="SAM" id="MobiDB-lite"/>
    </source>
</evidence>